<evidence type="ECO:0000256" key="3">
    <source>
        <dbReference type="SAM" id="Phobius"/>
    </source>
</evidence>
<keyword evidence="3" id="KW-0812">Transmembrane</keyword>
<dbReference type="Gene3D" id="2.60.120.200">
    <property type="match status" value="1"/>
</dbReference>
<dbReference type="SUPFAM" id="SSF56300">
    <property type="entry name" value="Metallo-dependent phosphatases"/>
    <property type="match status" value="1"/>
</dbReference>
<dbReference type="Gene3D" id="3.60.21.10">
    <property type="match status" value="1"/>
</dbReference>
<dbReference type="InterPro" id="IPR000421">
    <property type="entry name" value="FA58C"/>
</dbReference>
<dbReference type="Gene3D" id="2.60.120.260">
    <property type="entry name" value="Galactose-binding domain-like"/>
    <property type="match status" value="1"/>
</dbReference>
<evidence type="ECO:0000313" key="6">
    <source>
        <dbReference type="Proteomes" id="UP001299546"/>
    </source>
</evidence>
<dbReference type="InterPro" id="IPR029052">
    <property type="entry name" value="Metallo-depent_PP-like"/>
</dbReference>
<keyword evidence="3" id="KW-1133">Transmembrane helix</keyword>
<proteinExistence type="predicted"/>
<feature type="domain" description="F5/8 type C" evidence="4">
    <location>
        <begin position="832"/>
        <end position="932"/>
    </location>
</feature>
<evidence type="ECO:0000259" key="4">
    <source>
        <dbReference type="PROSITE" id="PS50022"/>
    </source>
</evidence>
<accession>A0ABS8DIS0</accession>
<feature type="transmembrane region" description="Helical" evidence="3">
    <location>
        <begin position="1165"/>
        <end position="1183"/>
    </location>
</feature>
<reference evidence="5 6" key="1">
    <citation type="submission" date="2021-10" db="EMBL/GenBank/DDBJ databases">
        <title>Collection of gut derived symbiotic bacterial strains cultured from healthy donors.</title>
        <authorList>
            <person name="Lin H."/>
            <person name="Littmann E."/>
            <person name="Kohout C."/>
            <person name="Pamer E.G."/>
        </authorList>
    </citation>
    <scope>NUCLEOTIDE SEQUENCE [LARGE SCALE GENOMIC DNA]</scope>
    <source>
        <strain evidence="5 6">DFI.1.165</strain>
    </source>
</reference>
<organism evidence="5 6">
    <name type="scientific">Bariatricus massiliensis</name>
    <dbReference type="NCBI Taxonomy" id="1745713"/>
    <lineage>
        <taxon>Bacteria</taxon>
        <taxon>Bacillati</taxon>
        <taxon>Bacillota</taxon>
        <taxon>Clostridia</taxon>
        <taxon>Lachnospirales</taxon>
        <taxon>Lachnospiraceae</taxon>
        <taxon>Bariatricus</taxon>
    </lineage>
</organism>
<dbReference type="Pfam" id="PF00149">
    <property type="entry name" value="Metallophos"/>
    <property type="match status" value="1"/>
</dbReference>
<keyword evidence="6" id="KW-1185">Reference proteome</keyword>
<name>A0ABS8DIS0_9FIRM</name>
<dbReference type="SUPFAM" id="SSF49785">
    <property type="entry name" value="Galactose-binding domain-like"/>
    <property type="match status" value="1"/>
</dbReference>
<evidence type="ECO:0000256" key="1">
    <source>
        <dbReference type="ARBA" id="ARBA00023295"/>
    </source>
</evidence>
<dbReference type="SUPFAM" id="SSF49899">
    <property type="entry name" value="Concanavalin A-like lectins/glucanases"/>
    <property type="match status" value="1"/>
</dbReference>
<keyword evidence="3" id="KW-0472">Membrane</keyword>
<comment type="caution">
    <text evidence="5">The sequence shown here is derived from an EMBL/GenBank/DDBJ whole genome shotgun (WGS) entry which is preliminary data.</text>
</comment>
<keyword evidence="1" id="KW-0326">Glycosidase</keyword>
<protein>
    <submittedName>
        <fullName evidence="5">Discoidin domain-containing protein</fullName>
    </submittedName>
</protein>
<dbReference type="InterPro" id="IPR013783">
    <property type="entry name" value="Ig-like_fold"/>
</dbReference>
<dbReference type="Pfam" id="PF13385">
    <property type="entry name" value="Laminin_G_3"/>
    <property type="match status" value="1"/>
</dbReference>
<dbReference type="InterPro" id="IPR013320">
    <property type="entry name" value="ConA-like_dom_sf"/>
</dbReference>
<dbReference type="InterPro" id="IPR008979">
    <property type="entry name" value="Galactose-bd-like_sf"/>
</dbReference>
<keyword evidence="1" id="KW-0378">Hydrolase</keyword>
<dbReference type="Pfam" id="PF00754">
    <property type="entry name" value="F5_F8_type_C"/>
    <property type="match status" value="1"/>
</dbReference>
<evidence type="ECO:0000256" key="2">
    <source>
        <dbReference type="SAM" id="MobiDB-lite"/>
    </source>
</evidence>
<dbReference type="Gene3D" id="1.20.1270.90">
    <property type="entry name" value="AF1782-like"/>
    <property type="match status" value="1"/>
</dbReference>
<dbReference type="RefSeq" id="WP_066731408.1">
    <property type="nucleotide sequence ID" value="NZ_JAJCIQ010000010.1"/>
</dbReference>
<dbReference type="Gene3D" id="2.60.40.10">
    <property type="entry name" value="Immunoglobulins"/>
    <property type="match status" value="1"/>
</dbReference>
<evidence type="ECO:0000313" key="5">
    <source>
        <dbReference type="EMBL" id="MCB7388318.1"/>
    </source>
</evidence>
<sequence>MRTRQLISIVLAAGILISNTGALSPKVKAAENKPEALTQEKVDKENNKYNNNENAVIEFISMSDTHVASYESKKWAFENIGAWSEKIGFSADTVMVDGDIEANEREESPGNSVRFYTAVEELFEETFGQLPVQFATGNHDIQKNMEQVFDDAGQNEYWHYRSKTGNRYNNYHLKINGIDFITLDYHSAGTYNTFLKDTLQSISREEDYDSSKPIFIQIHSGLSGTTTGSYQDCGNTAAYLQKTLTEWPQAVVMTAHSHYSAEVETGIYQKNFTVVNNGSMDYVEVDSTNGIENEVVNWVQGNLEDKRNELTCNYVTVQEDGTTIIRRFDVTNKRWMGIPWVIDTSAGKEGFRYTAEKYNKVSPWFENNDMTVDQIGETTANLTFGQAADDQLVEYYKITVRDFLTNEEAAYKVLPENADYAGNADYESPKGMTGSFKAYSRYYLRPYPEQMKFYFSGLQQNTRYRILVQAYDSFGNASKVQDIVFKTEGVTEVLPDTLPETIENGKFLDMSFDNSDLTDSEGQVQGEAAGNVTYEKGMKGKAAHVPAGNRNYISLGQNPNMNLENGGSLTINFWVNSKSTSGDAAVISNKNWNSGKNRGWYVGYRLSNLNSIGVNAADGSNRIDFDGYSGFSSNWKMVTILFDRENKVSKIYIDGRESSQKDMSAIGELSTDYPVKIGVDGNGGNGNADFLMDELQMWGRVLTDEEIFAMYGTMVYEEDTTDYGEKLQELLKEAETVIAEYESGIEGVYFDEKTAVRLYEEIAVAKNAQTKEEMQVSCAELSYLIEKMRTESTWNAIDKSGFTVEACDSWHGDHDENDYGTTRLYAPEQAIDGNNNTAWHTNWSAGNGGAAAYPFPHYIIIDMKEDYSLSGIERLGRENRDYIKNFIVEISDNMEALISGSGEIQRAEGSFADKTDAFAAFGKSMTGRYIKVAMLDTYLSQEEGSEGKQWAYTAELNFTGHKIADERKITAVADANGKISPSEMTVLAGAEAKFTLIPNEGYKVKEVIVAGENGPKAYTLAENLLTIGNVEEDLSVAVRYEAKETVTPADKSQLSSAIAAAQYILDRKENYQAATLEGLAEALESARLTAENPEALQEEINQKTAVLEKEIAEVRPLNEEGNPGDNVGDKTDGNSAGANDSGRAGGGTDDTQKTSAVETGDTREAVWIGLALFISGTLAAGFWKKRKKGLDI</sequence>
<dbReference type="PROSITE" id="PS50022">
    <property type="entry name" value="FA58C_3"/>
    <property type="match status" value="1"/>
</dbReference>
<dbReference type="InterPro" id="IPR004843">
    <property type="entry name" value="Calcineurin-like_PHP"/>
</dbReference>
<gene>
    <name evidence="5" type="ORF">LIZ65_13595</name>
</gene>
<feature type="region of interest" description="Disordered" evidence="2">
    <location>
        <begin position="1114"/>
        <end position="1158"/>
    </location>
</feature>
<dbReference type="Proteomes" id="UP001299546">
    <property type="component" value="Unassembled WGS sequence"/>
</dbReference>
<dbReference type="EMBL" id="JAJCIS010000010">
    <property type="protein sequence ID" value="MCB7388318.1"/>
    <property type="molecule type" value="Genomic_DNA"/>
</dbReference>